<dbReference type="PANTHER" id="PTHR43542">
    <property type="entry name" value="METHYLTRANSFERASE"/>
    <property type="match status" value="1"/>
</dbReference>
<dbReference type="EMBL" id="BMIY01000002">
    <property type="protein sequence ID" value="GGG51525.1"/>
    <property type="molecule type" value="Genomic_DNA"/>
</dbReference>
<dbReference type="GO" id="GO:0052913">
    <property type="term" value="F:16S rRNA (guanine(966)-N(2))-methyltransferase activity"/>
    <property type="evidence" value="ECO:0007669"/>
    <property type="project" value="UniProtKB-EC"/>
</dbReference>
<dbReference type="InterPro" id="IPR004398">
    <property type="entry name" value="RNA_MeTrfase_RsmD"/>
</dbReference>
<gene>
    <name evidence="4" type="primary">yhhF</name>
    <name evidence="4" type="ORF">GCM10011403_05890</name>
</gene>
<dbReference type="InterPro" id="IPR029063">
    <property type="entry name" value="SAM-dependent_MTases_sf"/>
</dbReference>
<proteinExistence type="inferred from homology"/>
<evidence type="ECO:0000256" key="2">
    <source>
        <dbReference type="ARBA" id="ARBA00022679"/>
    </source>
</evidence>
<dbReference type="PIRSF" id="PIRSF004553">
    <property type="entry name" value="CHP00095"/>
    <property type="match status" value="1"/>
</dbReference>
<dbReference type="Gene3D" id="3.40.50.150">
    <property type="entry name" value="Vaccinia Virus protein VP39"/>
    <property type="match status" value="1"/>
</dbReference>
<sequence>MRIIAGEFRGRRLTFPDLPGLRPTADRVRETLFNWLQADVVAEHCLDLFAGSGACGFECLSRGASTVTFVDRSSEVCRYLQTGLRQLLEGQSDHQPSAQIHNVSAQDFLQRNADQSSPYGLVFLDPPFADDCLLEISQQLETGGLLKEKALIYVESGSSIPLVSQLAPLSNWQVLKEKKAGAVRFALFQRLATGTSDSA</sequence>
<accession>A0A917GM46</accession>
<dbReference type="CDD" id="cd02440">
    <property type="entry name" value="AdoMet_MTases"/>
    <property type="match status" value="1"/>
</dbReference>
<name>A0A917GM46_9GAMM</name>
<dbReference type="EC" id="2.1.1.171" evidence="3"/>
<comment type="function">
    <text evidence="3">Specifically methylates the guanine in position 966 of 16S rRNA in the assembled 30S particle.</text>
</comment>
<reference evidence="4" key="2">
    <citation type="submission" date="2020-09" db="EMBL/GenBank/DDBJ databases">
        <authorList>
            <person name="Sun Q."/>
            <person name="Zhou Y."/>
        </authorList>
    </citation>
    <scope>NUCLEOTIDE SEQUENCE</scope>
    <source>
        <strain evidence="4">CGMCC 1.15425</strain>
    </source>
</reference>
<evidence type="ECO:0000256" key="3">
    <source>
        <dbReference type="PIRNR" id="PIRNR004553"/>
    </source>
</evidence>
<evidence type="ECO:0000313" key="5">
    <source>
        <dbReference type="Proteomes" id="UP000627715"/>
    </source>
</evidence>
<dbReference type="SUPFAM" id="SSF53335">
    <property type="entry name" value="S-adenosyl-L-methionine-dependent methyltransferases"/>
    <property type="match status" value="1"/>
</dbReference>
<comment type="caution">
    <text evidence="4">The sequence shown here is derived from an EMBL/GenBank/DDBJ whole genome shotgun (WGS) entry which is preliminary data.</text>
</comment>
<protein>
    <recommendedName>
        <fullName evidence="3">Ribosomal RNA small subunit methyltransferase D</fullName>
        <ecNumber evidence="3">2.1.1.171</ecNumber>
    </recommendedName>
</protein>
<dbReference type="NCBIfam" id="TIGR00095">
    <property type="entry name" value="16S rRNA (guanine(966)-N(2))-methyltransferase RsmD"/>
    <property type="match status" value="1"/>
</dbReference>
<dbReference type="PANTHER" id="PTHR43542:SF1">
    <property type="entry name" value="METHYLTRANSFERASE"/>
    <property type="match status" value="1"/>
</dbReference>
<keyword evidence="2 3" id="KW-0808">Transferase</keyword>
<dbReference type="AlphaFoldDB" id="A0A917GM46"/>
<dbReference type="Pfam" id="PF03602">
    <property type="entry name" value="Cons_hypoth95"/>
    <property type="match status" value="1"/>
</dbReference>
<comment type="catalytic activity">
    <reaction evidence="3">
        <text>guanosine(966) in 16S rRNA + S-adenosyl-L-methionine = N(2)-methylguanosine(966) in 16S rRNA + S-adenosyl-L-homocysteine + H(+)</text>
        <dbReference type="Rhea" id="RHEA:23548"/>
        <dbReference type="Rhea" id="RHEA-COMP:10211"/>
        <dbReference type="Rhea" id="RHEA-COMP:10212"/>
        <dbReference type="ChEBI" id="CHEBI:15378"/>
        <dbReference type="ChEBI" id="CHEBI:57856"/>
        <dbReference type="ChEBI" id="CHEBI:59789"/>
        <dbReference type="ChEBI" id="CHEBI:74269"/>
        <dbReference type="ChEBI" id="CHEBI:74481"/>
        <dbReference type="EC" id="2.1.1.171"/>
    </reaction>
</comment>
<organism evidence="4 5">
    <name type="scientific">Pseudohongiella nitratireducens</name>
    <dbReference type="NCBI Taxonomy" id="1768907"/>
    <lineage>
        <taxon>Bacteria</taxon>
        <taxon>Pseudomonadati</taxon>
        <taxon>Pseudomonadota</taxon>
        <taxon>Gammaproteobacteria</taxon>
        <taxon>Pseudomonadales</taxon>
        <taxon>Pseudohongiellaceae</taxon>
        <taxon>Pseudohongiella</taxon>
    </lineage>
</organism>
<keyword evidence="3" id="KW-0698">rRNA processing</keyword>
<keyword evidence="1 3" id="KW-0489">Methyltransferase</keyword>
<reference evidence="4" key="1">
    <citation type="journal article" date="2014" name="Int. J. Syst. Evol. Microbiol.">
        <title>Complete genome sequence of Corynebacterium casei LMG S-19264T (=DSM 44701T), isolated from a smear-ripened cheese.</title>
        <authorList>
            <consortium name="US DOE Joint Genome Institute (JGI-PGF)"/>
            <person name="Walter F."/>
            <person name="Albersmeier A."/>
            <person name="Kalinowski J."/>
            <person name="Ruckert C."/>
        </authorList>
    </citation>
    <scope>NUCLEOTIDE SEQUENCE</scope>
    <source>
        <strain evidence="4">CGMCC 1.15425</strain>
    </source>
</reference>
<keyword evidence="3" id="KW-0949">S-adenosyl-L-methionine</keyword>
<evidence type="ECO:0000256" key="1">
    <source>
        <dbReference type="ARBA" id="ARBA00022603"/>
    </source>
</evidence>
<dbReference type="Proteomes" id="UP000627715">
    <property type="component" value="Unassembled WGS sequence"/>
</dbReference>
<comment type="similarity">
    <text evidence="3">Belongs to the methyltransferase superfamily. RsmD family.</text>
</comment>
<keyword evidence="5" id="KW-1185">Reference proteome</keyword>
<evidence type="ECO:0000313" key="4">
    <source>
        <dbReference type="EMBL" id="GGG51525.1"/>
    </source>
</evidence>